<evidence type="ECO:0000313" key="1">
    <source>
        <dbReference type="EMBL" id="MEU0151573.1"/>
    </source>
</evidence>
<dbReference type="Proteomes" id="UP001550348">
    <property type="component" value="Unassembled WGS sequence"/>
</dbReference>
<protein>
    <submittedName>
        <fullName evidence="1">Uncharacterized protein</fullName>
    </submittedName>
</protein>
<name>A0ABV2VFI9_9ACTN</name>
<comment type="caution">
    <text evidence="1">The sequence shown here is derived from an EMBL/GenBank/DDBJ whole genome shotgun (WGS) entry which is preliminary data.</text>
</comment>
<evidence type="ECO:0000313" key="2">
    <source>
        <dbReference type="Proteomes" id="UP001550348"/>
    </source>
</evidence>
<gene>
    <name evidence="1" type="ORF">ABZ071_06515</name>
</gene>
<organism evidence="1 2">
    <name type="scientific">Micromonospora fulviviridis</name>
    <dbReference type="NCBI Taxonomy" id="47860"/>
    <lineage>
        <taxon>Bacteria</taxon>
        <taxon>Bacillati</taxon>
        <taxon>Actinomycetota</taxon>
        <taxon>Actinomycetes</taxon>
        <taxon>Micromonosporales</taxon>
        <taxon>Micromonosporaceae</taxon>
        <taxon>Micromonospora</taxon>
    </lineage>
</organism>
<keyword evidence="2" id="KW-1185">Reference proteome</keyword>
<reference evidence="1 2" key="1">
    <citation type="submission" date="2024-06" db="EMBL/GenBank/DDBJ databases">
        <title>The Natural Products Discovery Center: Release of the First 8490 Sequenced Strains for Exploring Actinobacteria Biosynthetic Diversity.</title>
        <authorList>
            <person name="Kalkreuter E."/>
            <person name="Kautsar S.A."/>
            <person name="Yang D."/>
            <person name="Bader C.D."/>
            <person name="Teijaro C.N."/>
            <person name="Fluegel L."/>
            <person name="Davis C.M."/>
            <person name="Simpson J.R."/>
            <person name="Lauterbach L."/>
            <person name="Steele A.D."/>
            <person name="Gui C."/>
            <person name="Meng S."/>
            <person name="Li G."/>
            <person name="Viehrig K."/>
            <person name="Ye F."/>
            <person name="Su P."/>
            <person name="Kiefer A.F."/>
            <person name="Nichols A."/>
            <person name="Cepeda A.J."/>
            <person name="Yan W."/>
            <person name="Fan B."/>
            <person name="Jiang Y."/>
            <person name="Adhikari A."/>
            <person name="Zheng C.-J."/>
            <person name="Schuster L."/>
            <person name="Cowan T.M."/>
            <person name="Smanski M.J."/>
            <person name="Chevrette M.G."/>
            <person name="De Carvalho L.P.S."/>
            <person name="Shen B."/>
        </authorList>
    </citation>
    <scope>NUCLEOTIDE SEQUENCE [LARGE SCALE GENOMIC DNA]</scope>
    <source>
        <strain evidence="1 2">NPDC006286</strain>
    </source>
</reference>
<dbReference type="RefSeq" id="WP_355663625.1">
    <property type="nucleotide sequence ID" value="NZ_JBEXRX010000010.1"/>
</dbReference>
<accession>A0ABV2VFI9</accession>
<sequence length="175" mass="18823">MERAAEALGWSGVVVPDVSLLGTHVSVVVVPDVAAHEWRLENRCAEPLLDPDSLAMWEWPEGRGLFPPSAVSIRGVVAGVDRSARNALSNARKWRGFAATAVALPSGEAASRDLLLECSYSGVAVVCEDQDEAKVIQPGHAGRLATARRTTVDRWIEEKLYGRLLVDADLADALL</sequence>
<dbReference type="EMBL" id="JBEXRX010000010">
    <property type="protein sequence ID" value="MEU0151573.1"/>
    <property type="molecule type" value="Genomic_DNA"/>
</dbReference>
<proteinExistence type="predicted"/>